<keyword evidence="3" id="KW-1185">Reference proteome</keyword>
<evidence type="ECO:0000313" key="3">
    <source>
        <dbReference type="Proteomes" id="UP000789342"/>
    </source>
</evidence>
<feature type="compositionally biased region" description="Low complexity" evidence="1">
    <location>
        <begin position="85"/>
        <end position="95"/>
    </location>
</feature>
<protein>
    <submittedName>
        <fullName evidence="2">17206_t:CDS:1</fullName>
    </submittedName>
</protein>
<dbReference type="Proteomes" id="UP000789342">
    <property type="component" value="Unassembled WGS sequence"/>
</dbReference>
<gene>
    <name evidence="2" type="ORF">AMORRO_LOCUS2911</name>
</gene>
<evidence type="ECO:0000256" key="1">
    <source>
        <dbReference type="SAM" id="MobiDB-lite"/>
    </source>
</evidence>
<dbReference type="EMBL" id="CAJVPV010001329">
    <property type="protein sequence ID" value="CAG8493841.1"/>
    <property type="molecule type" value="Genomic_DNA"/>
</dbReference>
<proteinExistence type="predicted"/>
<organism evidence="2 3">
    <name type="scientific">Acaulospora morrowiae</name>
    <dbReference type="NCBI Taxonomy" id="94023"/>
    <lineage>
        <taxon>Eukaryota</taxon>
        <taxon>Fungi</taxon>
        <taxon>Fungi incertae sedis</taxon>
        <taxon>Mucoromycota</taxon>
        <taxon>Glomeromycotina</taxon>
        <taxon>Glomeromycetes</taxon>
        <taxon>Diversisporales</taxon>
        <taxon>Acaulosporaceae</taxon>
        <taxon>Acaulospora</taxon>
    </lineage>
</organism>
<sequence>MEDALEHTDINTPFYWKFTLIRELQGRASLFFMELIMMVHDVHFHNHLEFRTNVSDAGKSKEDGGDRMEVISSRVRTVESTPPISENVVSSSSKSAENRGSSGKLPREETGVISPSRHIQVLQDNQADDNSEDYCSPNILSIEDVRKRRN</sequence>
<feature type="compositionally biased region" description="Polar residues" evidence="1">
    <location>
        <begin position="75"/>
        <end position="84"/>
    </location>
</feature>
<accession>A0A9N8WR74</accession>
<comment type="caution">
    <text evidence="2">The sequence shown here is derived from an EMBL/GenBank/DDBJ whole genome shotgun (WGS) entry which is preliminary data.</text>
</comment>
<evidence type="ECO:0000313" key="2">
    <source>
        <dbReference type="EMBL" id="CAG8493841.1"/>
    </source>
</evidence>
<name>A0A9N8WR74_9GLOM</name>
<dbReference type="AlphaFoldDB" id="A0A9N8WR74"/>
<reference evidence="2" key="1">
    <citation type="submission" date="2021-06" db="EMBL/GenBank/DDBJ databases">
        <authorList>
            <person name="Kallberg Y."/>
            <person name="Tangrot J."/>
            <person name="Rosling A."/>
        </authorList>
    </citation>
    <scope>NUCLEOTIDE SEQUENCE</scope>
    <source>
        <strain evidence="2">CL551</strain>
    </source>
</reference>
<feature type="region of interest" description="Disordered" evidence="1">
    <location>
        <begin position="75"/>
        <end position="118"/>
    </location>
</feature>